<accession>A0ACB8QDH2</accession>
<dbReference type="Proteomes" id="UP000814128">
    <property type="component" value="Unassembled WGS sequence"/>
</dbReference>
<dbReference type="EMBL" id="MU273653">
    <property type="protein sequence ID" value="KAI0029844.1"/>
    <property type="molecule type" value="Genomic_DNA"/>
</dbReference>
<organism evidence="1 2">
    <name type="scientific">Vararia minispora EC-137</name>
    <dbReference type="NCBI Taxonomy" id="1314806"/>
    <lineage>
        <taxon>Eukaryota</taxon>
        <taxon>Fungi</taxon>
        <taxon>Dikarya</taxon>
        <taxon>Basidiomycota</taxon>
        <taxon>Agaricomycotina</taxon>
        <taxon>Agaricomycetes</taxon>
        <taxon>Russulales</taxon>
        <taxon>Lachnocladiaceae</taxon>
        <taxon>Vararia</taxon>
    </lineage>
</organism>
<evidence type="ECO:0000313" key="2">
    <source>
        <dbReference type="Proteomes" id="UP000814128"/>
    </source>
</evidence>
<proteinExistence type="predicted"/>
<keyword evidence="2" id="KW-1185">Reference proteome</keyword>
<reference evidence="1" key="2">
    <citation type="journal article" date="2022" name="New Phytol.">
        <title>Evolutionary transition to the ectomycorrhizal habit in the genomes of a hyperdiverse lineage of mushroom-forming fungi.</title>
        <authorList>
            <person name="Looney B."/>
            <person name="Miyauchi S."/>
            <person name="Morin E."/>
            <person name="Drula E."/>
            <person name="Courty P.E."/>
            <person name="Kohler A."/>
            <person name="Kuo A."/>
            <person name="LaButti K."/>
            <person name="Pangilinan J."/>
            <person name="Lipzen A."/>
            <person name="Riley R."/>
            <person name="Andreopoulos W."/>
            <person name="He G."/>
            <person name="Johnson J."/>
            <person name="Nolan M."/>
            <person name="Tritt A."/>
            <person name="Barry K.W."/>
            <person name="Grigoriev I.V."/>
            <person name="Nagy L.G."/>
            <person name="Hibbett D."/>
            <person name="Henrissat B."/>
            <person name="Matheny P.B."/>
            <person name="Labbe J."/>
            <person name="Martin F.M."/>
        </authorList>
    </citation>
    <scope>NUCLEOTIDE SEQUENCE</scope>
    <source>
        <strain evidence="1">EC-137</strain>
    </source>
</reference>
<feature type="non-terminal residue" evidence="1">
    <location>
        <position position="1"/>
    </location>
</feature>
<name>A0ACB8QDH2_9AGAM</name>
<protein>
    <submittedName>
        <fullName evidence="1">Uncharacterized protein</fullName>
    </submittedName>
</protein>
<sequence length="2646" mass="293220">LMTTFAQTSSPVDIIRAILRQYPFGVGLFRELLQNSDDAGASEQVFVLDRRSHQHKGTAFANGPALLAFNDATVTDVDWVGLQTINSSPKRTDARKTGKYGLGFRSCFHVSDTPEILSGHYLATFDPLKVILDVEGKKVDLHSADAAFQDHLAAFSSVCDSIDPLIPFRGTAIRLPLREPSRYREGLAAHINEEKIRSVLLEFVRSELSIVMLFLRSVTSIVIKEVDTSGAITTLASASLEKSEDGFELPFDARFHKSRVTVSATGTETSATWCIVSRSPHVEEFATELSRLLGEEDISKVLEREKLYPHIALAVPLAQCEETRQHLGRLFATLPLPIHTPFPCLINGTFALTSDRQHLCNPHEQNAGQIDRLLQKWNGLLFSRALPSAWAAMLVALVKHGQHVFDFWPSLVANDCGDSHYWKDVAIHLAHVISVSQLSVWPLLGDGLCNHTSLTQDVLIVSPCEASAAVTRALCSPHLSVKMCQIPTRIKDVLDQAGFRTTVLSPQSVQKQLIVCVSFITVEVYSWLLQERPLDLIRLSQDNGSLHMQSLLEYLLKPDHLACALGLPIIPTTKSGYIQLSTGGTCYAILSKNEIDLFDPSERSFVRIEDLPVSFLASPFPTGYNIFSPSPRDIANLVELCVPGSSGTAAVSSVGPGNPIFTWLQRLWAWIVGLPYDRRQPIIRELSAMRILPTTSGVLASPSSTLYCHTSDVSDPHLRLLLEGAGLRFLHSEFLVEGLYALGFLRTVDDVSGVLCFLASRSRYILRAPESQLAALSKMLAAVIGRQPRLSNEAQANLRVLPVFLVLPSGSTAQKSSRTSMSIRSIVRLPPTDTPLPIVPETIFIDERDSDSCALARACNSDVRYLGEIDVLCLALVYFLFQPFSLQVLFTEHMGRRGHALPRDLAVRLSRIAFVPVGDGCKVACPEDVVCPNSAMTRDLFGAHDLRMPRMSTEEQRILVNSLSSLGLLITSLTPAIAAECIDRIAPPAFSTQLRASQTFIERLELSRKLLHSMNSASADFSAIVGSLNKAWIPCLDGKLCRPSDCRHDIIGAGRSRALFDAVLNVSEICVTSPSLRRLLGWDSPIPYHILEAQLASCLSRRDEHESIEYLKALLQEFGRRYKELSRSEIDRLRAIVQGKPWIPVGDRLVETSFAVFQDSTVAPFCVVGASNNGTRHFLRAMGCSNRPSPEAILQALASQQADGMAVDFVAVVSLLQGLHQGSLTASFLSELLVPADDGSLHPQRNTFFNDLGSNSYLVSLPDGTRRAHGSVSRDLAQKLRLKDLSTLWTEDDDEEYGEQFATRIRNALRQYRREQLPAEFLANAIDAGAATMEIIVDGCDFSNACERLIAPGLAECHSNGALVFYNDSVFSKDDWKGIKRVGEGSKRSKVGKIGRFGVGSLSAYHVCEAMMIVSGDTFLLLDPSRRFLGIRASCQVKLKEMRILWPDNLLPFIGLHGFKEDTEFYQGTLFRLPLRTLAQAQKSELSNTYVGISDAKLLAESYVQRAEQSGFFVPGVTAVSACMRSGPSPQSIVSLWSLGFQRDTILSTDPVTPAVLHEQITLRSSLQTTTQVWRTSRHLLCKTDIPVQFHDLFQQYLIPSELSVGVALQVSRSVSLLDSSLFSFLPLPVSTSLPFHLHASFVLSEDRRNIRFDDSGKEPTESSFNKFLLSDILPSVYFSLLHNWPSNTTPLSDTRLWPGMSKDKLSQFVANTFLSLLPNEPRSVCENIAGMRISPRTATFAGFTLPAAVKEVLKVIAPTDLIFGPKVLSRAVLPPVTPAYVHKVILDRREHFIASYFDGSITLVMLSGIVSYLVPEIDLERVSPVGLPCIPLADGGIDTFRISQGLENKKLVWLNAAQMDLFGRHLFVHPDVAVAFDCLPRIFPSLNVAPMNDASLAHLVRKRISPSHERTLSEAEASFVGRFWETFCELHSPGKDLHKDLRDIPIIPLATSSTAAGPRTFISFSRCSHPSTILRPLSAPQSIIDAFVIMGARLVDKENAPPPLQEKLSFMNHSFVKLASFLVEDPTVPVAWRFVQLGASAPQFRKWLRRQCISDTHLSSNNTLILARKLPLFRVRNTQGFVSAEEAIVLPSAANMGDCVPFLPWRNFVAYDDLLLKLGAKPISHSQLVNHFSEATMNTVIPPGNIAAFRRILVHLLAAAQGLLVNQPQQRVLVPNATGVFVSPQTLYSRETDLFRSAFEGRRPEAFIHPELAEVGDPQLHVFGMHVHVDTYAFLDCARTISAATDVNRIASARLAYNHYNNVLSRVPHVGWGDFDNLSFVPRAAERRRGMPDFDGYAVPLPEVVSPAKMIRAEFEGVAWTQRACFETGPSPHLLFEHSRLGVPSFHEVAEHLRVLRMIATDLRYQHNAVLVADLQATYKYLQDRISEISPGLSRSLGDVFLNVNDPTREWDWCQASQLVVNAASEDENYKRTRSFLKPYSTLIVALGGSKVDAVAKPIVARSLPEESLRRLRLEYNSMRKMAQGTDACLIDQEGRGHPAHRTFLAAWSPIFKASFIHSGMSEANDGASARDPVRHSMQEYCSEAVECVLGATQYLNDSSSAHRDILEDVVKIADFYALDELKCTAEASLVAHISPASYERIRTFAEFYRAATLLEKCDEWMRRNEKVMRKVKLVREEQDEEPVV</sequence>
<reference evidence="1" key="1">
    <citation type="submission" date="2021-02" db="EMBL/GenBank/DDBJ databases">
        <authorList>
            <consortium name="DOE Joint Genome Institute"/>
            <person name="Ahrendt S."/>
            <person name="Looney B.P."/>
            <person name="Miyauchi S."/>
            <person name="Morin E."/>
            <person name="Drula E."/>
            <person name="Courty P.E."/>
            <person name="Chicoki N."/>
            <person name="Fauchery L."/>
            <person name="Kohler A."/>
            <person name="Kuo A."/>
            <person name="Labutti K."/>
            <person name="Pangilinan J."/>
            <person name="Lipzen A."/>
            <person name="Riley R."/>
            <person name="Andreopoulos W."/>
            <person name="He G."/>
            <person name="Johnson J."/>
            <person name="Barry K.W."/>
            <person name="Grigoriev I.V."/>
            <person name="Nagy L."/>
            <person name="Hibbett D."/>
            <person name="Henrissat B."/>
            <person name="Matheny P.B."/>
            <person name="Labbe J."/>
            <person name="Martin F."/>
        </authorList>
    </citation>
    <scope>NUCLEOTIDE SEQUENCE</scope>
    <source>
        <strain evidence="1">EC-137</strain>
    </source>
</reference>
<evidence type="ECO:0000313" key="1">
    <source>
        <dbReference type="EMBL" id="KAI0029844.1"/>
    </source>
</evidence>
<gene>
    <name evidence="1" type="ORF">K488DRAFT_55472</name>
</gene>
<comment type="caution">
    <text evidence="1">The sequence shown here is derived from an EMBL/GenBank/DDBJ whole genome shotgun (WGS) entry which is preliminary data.</text>
</comment>